<feature type="binding site" evidence="4">
    <location>
        <position position="233"/>
    </location>
    <ligand>
        <name>FAD</name>
        <dbReference type="ChEBI" id="CHEBI:57692"/>
    </ligand>
</feature>
<dbReference type="PRINTS" id="PR00757">
    <property type="entry name" value="AMINEOXDASEF"/>
</dbReference>
<dbReference type="OrthoDB" id="337830at2"/>
<dbReference type="AlphaFoldDB" id="A0A2T8F899"/>
<dbReference type="InterPro" id="IPR001613">
    <property type="entry name" value="Flavin_amine_oxidase"/>
</dbReference>
<dbReference type="RefSeq" id="WP_116572991.1">
    <property type="nucleotide sequence ID" value="NZ_QDGZ01000006.1"/>
</dbReference>
<dbReference type="InterPro" id="IPR050703">
    <property type="entry name" value="Flavin_MAO"/>
</dbReference>
<comment type="caution">
    <text evidence="6">The sequence shown here is derived from an EMBL/GenBank/DDBJ whole genome shotgun (WGS) entry which is preliminary data.</text>
</comment>
<evidence type="ECO:0000313" key="6">
    <source>
        <dbReference type="EMBL" id="PVG81923.1"/>
    </source>
</evidence>
<dbReference type="SUPFAM" id="SSF51905">
    <property type="entry name" value="FAD/NAD(P)-binding domain"/>
    <property type="match status" value="1"/>
</dbReference>
<dbReference type="EMBL" id="QDGZ01000006">
    <property type="protein sequence ID" value="PVG81923.1"/>
    <property type="molecule type" value="Genomic_DNA"/>
</dbReference>
<dbReference type="PANTHER" id="PTHR43563">
    <property type="entry name" value="AMINE OXIDASE"/>
    <property type="match status" value="1"/>
</dbReference>
<feature type="binding site" evidence="4">
    <location>
        <position position="14"/>
    </location>
    <ligand>
        <name>FAD</name>
        <dbReference type="ChEBI" id="CHEBI:57692"/>
    </ligand>
</feature>
<evidence type="ECO:0000259" key="5">
    <source>
        <dbReference type="Pfam" id="PF01593"/>
    </source>
</evidence>
<comment type="similarity">
    <text evidence="2">Belongs to the flavin monoamine oxidase family.</text>
</comment>
<feature type="domain" description="Amine oxidase" evidence="5">
    <location>
        <begin position="14"/>
        <end position="449"/>
    </location>
</feature>
<feature type="binding site" evidence="4">
    <location>
        <begin position="33"/>
        <end position="34"/>
    </location>
    <ligand>
        <name>FAD</name>
        <dbReference type="ChEBI" id="CHEBI:57692"/>
    </ligand>
</feature>
<dbReference type="Gene3D" id="3.50.50.60">
    <property type="entry name" value="FAD/NAD(P)-binding domain"/>
    <property type="match status" value="1"/>
</dbReference>
<keyword evidence="3" id="KW-0560">Oxidoreductase</keyword>
<dbReference type="InterPro" id="IPR036188">
    <property type="entry name" value="FAD/NAD-bd_sf"/>
</dbReference>
<evidence type="ECO:0000313" key="7">
    <source>
        <dbReference type="Proteomes" id="UP000246018"/>
    </source>
</evidence>
<gene>
    <name evidence="6" type="ORF">DDE18_14540</name>
</gene>
<name>A0A2T8F899_9ACTN</name>
<sequence length="451" mass="49638">MTSFDTVVVGAGVTGLTAAHRLVEGGQDVLVLEARDRVGGRLRTETHHDSDFEIGGQWVSPDQSALIGLLDELGLETYPRYREGESLYVDREGVAHRFVGEELPVAERTGKEIDRLVGLLDDLAAQMDPDRPWEHPQAAELDRVTFGQWLEQQCDDEEARDNIALYVGPAMLTKPVWSFSALQAVLMAASAGSFTHLVDADFILDKRVVGGLASVPEELARRLGDRVRLRADVQRIEWDPADPDAGATVTVAGEQVRARRVVLAVPPTLVQRIRIVPELPAEHRHAREHQSFGLVIKVQVEYAMPFWRDLGLSGTGFGPYQLVHEVYDNTLHRAEKGTLVGFVSDVNADAMGRLDEDERRARILASVASYFGEQALSPVTYVESDWQHQELTGGAYATSFDVGSLTRYGAKLHEPVGPIEFGSSDIAGHGFQHVDGAVRIGQRLADRILGR</sequence>
<dbReference type="GO" id="GO:0016491">
    <property type="term" value="F:oxidoreductase activity"/>
    <property type="evidence" value="ECO:0007669"/>
    <property type="project" value="UniProtKB-KW"/>
</dbReference>
<keyword evidence="7" id="KW-1185">Reference proteome</keyword>
<reference evidence="6 7" key="1">
    <citation type="submission" date="2018-04" db="EMBL/GenBank/DDBJ databases">
        <title>Genome of Nocardioides gansuensis WSJ-1.</title>
        <authorList>
            <person name="Wu S."/>
            <person name="Wang G."/>
        </authorList>
    </citation>
    <scope>NUCLEOTIDE SEQUENCE [LARGE SCALE GENOMIC DNA]</scope>
    <source>
        <strain evidence="6 7">WSJ-1</strain>
    </source>
</reference>
<proteinExistence type="inferred from homology"/>
<feature type="binding site" evidence="4">
    <location>
        <position position="342"/>
    </location>
    <ligand>
        <name>substrate</name>
    </ligand>
</feature>
<evidence type="ECO:0000256" key="3">
    <source>
        <dbReference type="ARBA" id="ARBA00023002"/>
    </source>
</evidence>
<dbReference type="Pfam" id="PF01593">
    <property type="entry name" value="Amino_oxidase"/>
    <property type="match status" value="1"/>
</dbReference>
<evidence type="ECO:0000256" key="2">
    <source>
        <dbReference type="ARBA" id="ARBA00005995"/>
    </source>
</evidence>
<dbReference type="Proteomes" id="UP000246018">
    <property type="component" value="Unassembled WGS sequence"/>
</dbReference>
<evidence type="ECO:0000256" key="4">
    <source>
        <dbReference type="PIRSR" id="PIRSR601613-1"/>
    </source>
</evidence>
<protein>
    <submittedName>
        <fullName evidence="6">Putrescine oxidase</fullName>
    </submittedName>
</protein>
<comment type="cofactor">
    <cofactor evidence="1">
        <name>FAD</name>
        <dbReference type="ChEBI" id="CHEBI:57692"/>
    </cofactor>
</comment>
<accession>A0A2T8F899</accession>
<organism evidence="6 7">
    <name type="scientific">Nocardioides gansuensis</name>
    <dbReference type="NCBI Taxonomy" id="2138300"/>
    <lineage>
        <taxon>Bacteria</taxon>
        <taxon>Bacillati</taxon>
        <taxon>Actinomycetota</taxon>
        <taxon>Actinomycetes</taxon>
        <taxon>Propionibacteriales</taxon>
        <taxon>Nocardioidaceae</taxon>
        <taxon>Nocardioides</taxon>
    </lineage>
</organism>
<dbReference type="SUPFAM" id="SSF54373">
    <property type="entry name" value="FAD-linked reductases, C-terminal domain"/>
    <property type="match status" value="1"/>
</dbReference>
<dbReference type="PANTHER" id="PTHR43563:SF1">
    <property type="entry name" value="AMINE OXIDASE [FLAVIN-CONTAINING] B"/>
    <property type="match status" value="1"/>
</dbReference>
<evidence type="ECO:0000256" key="1">
    <source>
        <dbReference type="ARBA" id="ARBA00001974"/>
    </source>
</evidence>
<dbReference type="InterPro" id="IPR002937">
    <property type="entry name" value="Amino_oxidase"/>
</dbReference>